<feature type="chain" id="PRO_5039907098" evidence="1">
    <location>
        <begin position="20"/>
        <end position="120"/>
    </location>
</feature>
<gene>
    <name evidence="2" type="ORF">PVAND_013059</name>
</gene>
<keyword evidence="3" id="KW-1185">Reference proteome</keyword>
<accession>A0A9J6CQB0</accession>
<name>A0A9J6CQB0_POLVA</name>
<reference evidence="2" key="1">
    <citation type="submission" date="2021-03" db="EMBL/GenBank/DDBJ databases">
        <title>Chromosome level genome of the anhydrobiotic midge Polypedilum vanderplanki.</title>
        <authorList>
            <person name="Yoshida Y."/>
            <person name="Kikawada T."/>
            <person name="Gusev O."/>
        </authorList>
    </citation>
    <scope>NUCLEOTIDE SEQUENCE</scope>
    <source>
        <strain evidence="2">NIAS01</strain>
        <tissue evidence="2">Whole body or cell culture</tissue>
    </source>
</reference>
<dbReference type="EMBL" id="JADBJN010000001">
    <property type="protein sequence ID" value="KAG5683795.1"/>
    <property type="molecule type" value="Genomic_DNA"/>
</dbReference>
<evidence type="ECO:0000256" key="1">
    <source>
        <dbReference type="SAM" id="SignalP"/>
    </source>
</evidence>
<dbReference type="AlphaFoldDB" id="A0A9J6CQB0"/>
<protein>
    <submittedName>
        <fullName evidence="2">Uncharacterized protein</fullName>
    </submittedName>
</protein>
<keyword evidence="1" id="KW-0732">Signal</keyword>
<organism evidence="2 3">
    <name type="scientific">Polypedilum vanderplanki</name>
    <name type="common">Sleeping chironomid midge</name>
    <dbReference type="NCBI Taxonomy" id="319348"/>
    <lineage>
        <taxon>Eukaryota</taxon>
        <taxon>Metazoa</taxon>
        <taxon>Ecdysozoa</taxon>
        <taxon>Arthropoda</taxon>
        <taxon>Hexapoda</taxon>
        <taxon>Insecta</taxon>
        <taxon>Pterygota</taxon>
        <taxon>Neoptera</taxon>
        <taxon>Endopterygota</taxon>
        <taxon>Diptera</taxon>
        <taxon>Nematocera</taxon>
        <taxon>Chironomoidea</taxon>
        <taxon>Chironomidae</taxon>
        <taxon>Chironominae</taxon>
        <taxon>Polypedilum</taxon>
        <taxon>Polypedilum</taxon>
    </lineage>
</organism>
<comment type="caution">
    <text evidence="2">The sequence shown here is derived from an EMBL/GenBank/DDBJ whole genome shotgun (WGS) entry which is preliminary data.</text>
</comment>
<evidence type="ECO:0000313" key="3">
    <source>
        <dbReference type="Proteomes" id="UP001107558"/>
    </source>
</evidence>
<sequence length="120" mass="13969">MKLISKIFLCFYFISNAVSIPINYDDFSDINASETSNEDETIEVKDHFDIINIMANVLNVRIDDIGIEIFGQIPAPFSQTTTMKMTPEMMEELDKMRAYSRDEHKFEDDLTYLLLNNEIK</sequence>
<dbReference type="Proteomes" id="UP001107558">
    <property type="component" value="Chromosome 1"/>
</dbReference>
<evidence type="ECO:0000313" key="2">
    <source>
        <dbReference type="EMBL" id="KAG5683795.1"/>
    </source>
</evidence>
<feature type="signal peptide" evidence="1">
    <location>
        <begin position="1"/>
        <end position="19"/>
    </location>
</feature>
<proteinExistence type="predicted"/>